<keyword evidence="6 9" id="KW-0418">Kinase</keyword>
<name>A0A2T5U0M2_9SPHN</name>
<dbReference type="InterPro" id="IPR005467">
    <property type="entry name" value="His_kinase_dom"/>
</dbReference>
<dbReference type="GeneID" id="91007043"/>
<sequence>MTVIEQSPGGDRPPGAGELEYRLRQQSILADFGIEALRARDLQPMLQRATELCGEGMRSQYCKFLEYRPEQNTLLVRAGIGWAPGVVGSTEMRTDLGSPAGFALETGLPVISNHLENEQRFRTPEFMAQHNIRRAINVLVETSGKRFGVLEVDSPDEGKFEPADFAFMQGFANLIGVAIERQQAEQRLSEAMEHQELLTREASHRVKNSLALVSAMLNLQMQEDDDPRIRRLLGDAQARITAIAQTHDQLWRGDQVGIVALNDLVCGIATGLGEQSLTHRIDCDIEAILISADVAIPMGLLVTELVTNAIKYAYGDDGGVILVTVRSGDGRIVLTVSDEGGGLPADFDLKTASRKSLGMRMIGSLARQLRGTVTIENAAIGTCATLDVPDPRVEEASSS</sequence>
<organism evidence="9 10">
    <name type="scientific">Sphingomonas faeni</name>
    <dbReference type="NCBI Taxonomy" id="185950"/>
    <lineage>
        <taxon>Bacteria</taxon>
        <taxon>Pseudomonadati</taxon>
        <taxon>Pseudomonadota</taxon>
        <taxon>Alphaproteobacteria</taxon>
        <taxon>Sphingomonadales</taxon>
        <taxon>Sphingomonadaceae</taxon>
        <taxon>Sphingomonas</taxon>
    </lineage>
</organism>
<dbReference type="OrthoDB" id="7297573at2"/>
<keyword evidence="5" id="KW-0547">Nucleotide-binding</keyword>
<dbReference type="EMBL" id="QAYE01000008">
    <property type="protein sequence ID" value="PTW45043.1"/>
    <property type="molecule type" value="Genomic_DNA"/>
</dbReference>
<dbReference type="InterPro" id="IPR011102">
    <property type="entry name" value="Sig_transdc_His_kinase_HWE"/>
</dbReference>
<dbReference type="SUPFAM" id="SSF55781">
    <property type="entry name" value="GAF domain-like"/>
    <property type="match status" value="1"/>
</dbReference>
<dbReference type="SMART" id="SM00911">
    <property type="entry name" value="HWE_HK"/>
    <property type="match status" value="1"/>
</dbReference>
<dbReference type="PANTHER" id="PTHR41523">
    <property type="entry name" value="TWO-COMPONENT SYSTEM SENSOR PROTEIN"/>
    <property type="match status" value="1"/>
</dbReference>
<evidence type="ECO:0000256" key="6">
    <source>
        <dbReference type="ARBA" id="ARBA00022777"/>
    </source>
</evidence>
<proteinExistence type="predicted"/>
<reference evidence="9 10" key="1">
    <citation type="submission" date="2018-04" db="EMBL/GenBank/DDBJ databases">
        <title>Genomic Encyclopedia of Type Strains, Phase III (KMG-III): the genomes of soil and plant-associated and newly described type strains.</title>
        <authorList>
            <person name="Whitman W."/>
        </authorList>
    </citation>
    <scope>NUCLEOTIDE SEQUENCE [LARGE SCALE GENOMIC DNA]</scope>
    <source>
        <strain evidence="9 10">MA-olki</strain>
    </source>
</reference>
<protein>
    <recommendedName>
        <fullName evidence="2">histidine kinase</fullName>
        <ecNumber evidence="2">2.7.13.3</ecNumber>
    </recommendedName>
</protein>
<evidence type="ECO:0000256" key="4">
    <source>
        <dbReference type="ARBA" id="ARBA00022679"/>
    </source>
</evidence>
<dbReference type="InterPro" id="IPR003018">
    <property type="entry name" value="GAF"/>
</dbReference>
<feature type="domain" description="Histidine kinase" evidence="8">
    <location>
        <begin position="201"/>
        <end position="392"/>
    </location>
</feature>
<dbReference type="SUPFAM" id="SSF55874">
    <property type="entry name" value="ATPase domain of HSP90 chaperone/DNA topoisomerase II/histidine kinase"/>
    <property type="match status" value="1"/>
</dbReference>
<dbReference type="InterPro" id="IPR003594">
    <property type="entry name" value="HATPase_dom"/>
</dbReference>
<dbReference type="Proteomes" id="UP000244013">
    <property type="component" value="Unassembled WGS sequence"/>
</dbReference>
<dbReference type="Pfam" id="PF02518">
    <property type="entry name" value="HATPase_c"/>
    <property type="match status" value="1"/>
</dbReference>
<dbReference type="AlphaFoldDB" id="A0A2T5U0M2"/>
<evidence type="ECO:0000256" key="7">
    <source>
        <dbReference type="ARBA" id="ARBA00022840"/>
    </source>
</evidence>
<dbReference type="SMART" id="SM00065">
    <property type="entry name" value="GAF"/>
    <property type="match status" value="1"/>
</dbReference>
<evidence type="ECO:0000313" key="10">
    <source>
        <dbReference type="Proteomes" id="UP000244013"/>
    </source>
</evidence>
<dbReference type="GO" id="GO:0005524">
    <property type="term" value="F:ATP binding"/>
    <property type="evidence" value="ECO:0007669"/>
    <property type="project" value="UniProtKB-KW"/>
</dbReference>
<evidence type="ECO:0000259" key="8">
    <source>
        <dbReference type="PROSITE" id="PS50109"/>
    </source>
</evidence>
<dbReference type="Pfam" id="PF13185">
    <property type="entry name" value="GAF_2"/>
    <property type="match status" value="1"/>
</dbReference>
<comment type="catalytic activity">
    <reaction evidence="1">
        <text>ATP + protein L-histidine = ADP + protein N-phospho-L-histidine.</text>
        <dbReference type="EC" id="2.7.13.3"/>
    </reaction>
</comment>
<keyword evidence="3" id="KW-0597">Phosphoprotein</keyword>
<evidence type="ECO:0000313" key="9">
    <source>
        <dbReference type="EMBL" id="PTW45043.1"/>
    </source>
</evidence>
<dbReference type="InterPro" id="IPR029016">
    <property type="entry name" value="GAF-like_dom_sf"/>
</dbReference>
<dbReference type="EC" id="2.7.13.3" evidence="2"/>
<comment type="caution">
    <text evidence="9">The sequence shown here is derived from an EMBL/GenBank/DDBJ whole genome shotgun (WGS) entry which is preliminary data.</text>
</comment>
<dbReference type="InterPro" id="IPR011495">
    <property type="entry name" value="Sig_transdc_His_kin_sub2_dim/P"/>
</dbReference>
<evidence type="ECO:0000256" key="1">
    <source>
        <dbReference type="ARBA" id="ARBA00000085"/>
    </source>
</evidence>
<dbReference type="SMART" id="SM00387">
    <property type="entry name" value="HATPase_c"/>
    <property type="match status" value="1"/>
</dbReference>
<keyword evidence="4" id="KW-0808">Transferase</keyword>
<evidence type="ECO:0000256" key="3">
    <source>
        <dbReference type="ARBA" id="ARBA00022553"/>
    </source>
</evidence>
<evidence type="ECO:0000256" key="5">
    <source>
        <dbReference type="ARBA" id="ARBA00022741"/>
    </source>
</evidence>
<dbReference type="InterPro" id="IPR036890">
    <property type="entry name" value="HATPase_C_sf"/>
</dbReference>
<evidence type="ECO:0000256" key="2">
    <source>
        <dbReference type="ARBA" id="ARBA00012438"/>
    </source>
</evidence>
<keyword evidence="7" id="KW-0067">ATP-binding</keyword>
<dbReference type="RefSeq" id="WP_107955229.1">
    <property type="nucleotide sequence ID" value="NZ_QAYE01000008.1"/>
</dbReference>
<dbReference type="Pfam" id="PF07568">
    <property type="entry name" value="HisKA_2"/>
    <property type="match status" value="1"/>
</dbReference>
<dbReference type="PANTHER" id="PTHR41523:SF8">
    <property type="entry name" value="ETHYLENE RESPONSE SENSOR PROTEIN"/>
    <property type="match status" value="1"/>
</dbReference>
<dbReference type="Gene3D" id="3.30.450.40">
    <property type="match status" value="1"/>
</dbReference>
<dbReference type="Gene3D" id="3.30.565.10">
    <property type="entry name" value="Histidine kinase-like ATPase, C-terminal domain"/>
    <property type="match status" value="1"/>
</dbReference>
<dbReference type="GO" id="GO:0004673">
    <property type="term" value="F:protein histidine kinase activity"/>
    <property type="evidence" value="ECO:0007669"/>
    <property type="project" value="UniProtKB-EC"/>
</dbReference>
<accession>A0A2T5U0M2</accession>
<gene>
    <name evidence="9" type="ORF">C8J25_108133</name>
</gene>
<dbReference type="PROSITE" id="PS50109">
    <property type="entry name" value="HIS_KIN"/>
    <property type="match status" value="1"/>
</dbReference>